<accession>A0ACB9R9W8</accession>
<dbReference type="EMBL" id="CM042883">
    <property type="protein sequence ID" value="KAI4375056.1"/>
    <property type="molecule type" value="Genomic_DNA"/>
</dbReference>
<evidence type="ECO:0000313" key="1">
    <source>
        <dbReference type="EMBL" id="KAI4375056.1"/>
    </source>
</evidence>
<proteinExistence type="predicted"/>
<gene>
    <name evidence="1" type="ORF">MLD38_012970</name>
</gene>
<name>A0ACB9R9W8_9MYRT</name>
<keyword evidence="2" id="KW-1185">Reference proteome</keyword>
<comment type="caution">
    <text evidence="1">The sequence shown here is derived from an EMBL/GenBank/DDBJ whole genome shotgun (WGS) entry which is preliminary data.</text>
</comment>
<sequence>MLCACSGEQFQFEEPAKSPESLATRDFSLSGLSSSRTRGEWEARLDDAPVDEAESTLKEALSLNYEEARALLGRLEYQRGNYDAALQVFQGIDIRGLTPRMIKAIAEQVKPRKVRPKANGAAAGVMSMHSVSLLFEAILLKARSLEGLGRFVEAAKECKIIVDVVESALPNGMAGLVGEHCKMQEVFHKALELVPDLWIKAGILDEAITAYRRVLVKPWNLHSQKLADVQKSLASILLFGGLEAGFSPPLCSCSPNMPKSNMEEAVLLLLILGKKMASGEISWDADVMDHLSYALSIIGMFELLADHYLQVLPGTYNRSERWYTLALCYVAAGQNDIALDLLKKISGCSKAQKLHIPSLLLGAKLCSQDMKLSSDGAKFSIEAIEADDSQTKHFFIESHKYLGICYGNEARMSISDSRRVMLQEASMNALRSAAQRGKEDPEVIYSLAMENALQRNLSEALENAIFYSDMEAGSSGKGWKLMSLILSAEQRLQDAEKFVDLALDEVEGLDQLDILRLKASLQATQENPKQAIETYRILLAIIHDRREMEAKKSGQLRDSPIEVLAARDLETSAWQDLALVYAKLGAWEDADICLDKAKSLGRYSPQSWYTAGLVLQVKSLHKEALVPFSIALSLNPDHVPSLISTAEELMEHDPSSLPIARSFLMNALRLEPTNHKGWFNLGLLSKMEGSPQQAAEFFQAAYELEVSAPIQNFV</sequence>
<protein>
    <submittedName>
        <fullName evidence="1">Uncharacterized protein</fullName>
    </submittedName>
</protein>
<organism evidence="1 2">
    <name type="scientific">Melastoma candidum</name>
    <dbReference type="NCBI Taxonomy" id="119954"/>
    <lineage>
        <taxon>Eukaryota</taxon>
        <taxon>Viridiplantae</taxon>
        <taxon>Streptophyta</taxon>
        <taxon>Embryophyta</taxon>
        <taxon>Tracheophyta</taxon>
        <taxon>Spermatophyta</taxon>
        <taxon>Magnoliopsida</taxon>
        <taxon>eudicotyledons</taxon>
        <taxon>Gunneridae</taxon>
        <taxon>Pentapetalae</taxon>
        <taxon>rosids</taxon>
        <taxon>malvids</taxon>
        <taxon>Myrtales</taxon>
        <taxon>Melastomataceae</taxon>
        <taxon>Melastomatoideae</taxon>
        <taxon>Melastomateae</taxon>
        <taxon>Melastoma</taxon>
    </lineage>
</organism>
<dbReference type="Proteomes" id="UP001057402">
    <property type="component" value="Chromosome 4"/>
</dbReference>
<reference evidence="2" key="1">
    <citation type="journal article" date="2023" name="Front. Plant Sci.">
        <title>Chromosomal-level genome assembly of Melastoma candidum provides insights into trichome evolution.</title>
        <authorList>
            <person name="Zhong Y."/>
            <person name="Wu W."/>
            <person name="Sun C."/>
            <person name="Zou P."/>
            <person name="Liu Y."/>
            <person name="Dai S."/>
            <person name="Zhou R."/>
        </authorList>
    </citation>
    <scope>NUCLEOTIDE SEQUENCE [LARGE SCALE GENOMIC DNA]</scope>
</reference>
<evidence type="ECO:0000313" key="2">
    <source>
        <dbReference type="Proteomes" id="UP001057402"/>
    </source>
</evidence>